<sequence length="72" mass="7514">MEETSAAMESELLDLSAESVATLRSVELSGITAAIARVRERIADAESSISGYNPSFTSRPGDAGSEAEDHVA</sequence>
<name>A0ABY8WN61_9ACTN</name>
<reference evidence="2 3" key="1">
    <citation type="submission" date="2023-06" db="EMBL/GenBank/DDBJ databases">
        <authorList>
            <person name="Yushchuk O."/>
            <person name="Binda E."/>
            <person name="Ruckert-Reed C."/>
            <person name="Fedorenko V."/>
            <person name="Kalinowski J."/>
            <person name="Marinelli F."/>
        </authorList>
    </citation>
    <scope>NUCLEOTIDE SEQUENCE [LARGE SCALE GENOMIC DNA]</scope>
    <source>
        <strain evidence="2 3">NRRL 3884</strain>
    </source>
</reference>
<gene>
    <name evidence="2" type="ORF">ACTOB_002969</name>
</gene>
<accession>A0ABY8WN61</accession>
<organism evidence="2 3">
    <name type="scientific">Actinoplanes oblitus</name>
    <dbReference type="NCBI Taxonomy" id="3040509"/>
    <lineage>
        <taxon>Bacteria</taxon>
        <taxon>Bacillati</taxon>
        <taxon>Actinomycetota</taxon>
        <taxon>Actinomycetes</taxon>
        <taxon>Micromonosporales</taxon>
        <taxon>Micromonosporaceae</taxon>
        <taxon>Actinoplanes</taxon>
    </lineage>
</organism>
<protein>
    <recommendedName>
        <fullName evidence="4">FXSXX-COOH protein</fullName>
    </recommendedName>
</protein>
<dbReference type="Proteomes" id="UP001240150">
    <property type="component" value="Chromosome"/>
</dbReference>
<evidence type="ECO:0000313" key="2">
    <source>
        <dbReference type="EMBL" id="WIM99319.1"/>
    </source>
</evidence>
<feature type="compositionally biased region" description="Polar residues" evidence="1">
    <location>
        <begin position="49"/>
        <end position="58"/>
    </location>
</feature>
<dbReference type="EMBL" id="CP126980">
    <property type="protein sequence ID" value="WIM99319.1"/>
    <property type="molecule type" value="Genomic_DNA"/>
</dbReference>
<evidence type="ECO:0000313" key="3">
    <source>
        <dbReference type="Proteomes" id="UP001240150"/>
    </source>
</evidence>
<evidence type="ECO:0000256" key="1">
    <source>
        <dbReference type="SAM" id="MobiDB-lite"/>
    </source>
</evidence>
<dbReference type="RefSeq" id="WP_284920757.1">
    <property type="nucleotide sequence ID" value="NZ_CP126980.1"/>
</dbReference>
<keyword evidence="3" id="KW-1185">Reference proteome</keyword>
<proteinExistence type="predicted"/>
<evidence type="ECO:0008006" key="4">
    <source>
        <dbReference type="Google" id="ProtNLM"/>
    </source>
</evidence>
<feature type="region of interest" description="Disordered" evidence="1">
    <location>
        <begin position="49"/>
        <end position="72"/>
    </location>
</feature>